<dbReference type="Proteomes" id="UP000297245">
    <property type="component" value="Unassembled WGS sequence"/>
</dbReference>
<dbReference type="EMBL" id="ML179090">
    <property type="protein sequence ID" value="THV01463.1"/>
    <property type="molecule type" value="Genomic_DNA"/>
</dbReference>
<accession>A0A4S8MFN8</accession>
<gene>
    <name evidence="1" type="ORF">K435DRAFT_655416</name>
</gene>
<protein>
    <submittedName>
        <fullName evidence="1">Uncharacterized protein</fullName>
    </submittedName>
</protein>
<dbReference type="AlphaFoldDB" id="A0A4S8MFN8"/>
<reference evidence="1 2" key="1">
    <citation type="journal article" date="2019" name="Nat. Ecol. Evol.">
        <title>Megaphylogeny resolves global patterns of mushroom evolution.</title>
        <authorList>
            <person name="Varga T."/>
            <person name="Krizsan K."/>
            <person name="Foldi C."/>
            <person name="Dima B."/>
            <person name="Sanchez-Garcia M."/>
            <person name="Sanchez-Ramirez S."/>
            <person name="Szollosi G.J."/>
            <person name="Szarkandi J.G."/>
            <person name="Papp V."/>
            <person name="Albert L."/>
            <person name="Andreopoulos W."/>
            <person name="Angelini C."/>
            <person name="Antonin V."/>
            <person name="Barry K.W."/>
            <person name="Bougher N.L."/>
            <person name="Buchanan P."/>
            <person name="Buyck B."/>
            <person name="Bense V."/>
            <person name="Catcheside P."/>
            <person name="Chovatia M."/>
            <person name="Cooper J."/>
            <person name="Damon W."/>
            <person name="Desjardin D."/>
            <person name="Finy P."/>
            <person name="Geml J."/>
            <person name="Haridas S."/>
            <person name="Hughes K."/>
            <person name="Justo A."/>
            <person name="Karasinski D."/>
            <person name="Kautmanova I."/>
            <person name="Kiss B."/>
            <person name="Kocsube S."/>
            <person name="Kotiranta H."/>
            <person name="LaButti K.M."/>
            <person name="Lechner B.E."/>
            <person name="Liimatainen K."/>
            <person name="Lipzen A."/>
            <person name="Lukacs Z."/>
            <person name="Mihaltcheva S."/>
            <person name="Morgado L.N."/>
            <person name="Niskanen T."/>
            <person name="Noordeloos M.E."/>
            <person name="Ohm R.A."/>
            <person name="Ortiz-Santana B."/>
            <person name="Ovrebo C."/>
            <person name="Racz N."/>
            <person name="Riley R."/>
            <person name="Savchenko A."/>
            <person name="Shiryaev A."/>
            <person name="Soop K."/>
            <person name="Spirin V."/>
            <person name="Szebenyi C."/>
            <person name="Tomsovsky M."/>
            <person name="Tulloss R.E."/>
            <person name="Uehling J."/>
            <person name="Grigoriev I.V."/>
            <person name="Vagvolgyi C."/>
            <person name="Papp T."/>
            <person name="Martin F.M."/>
            <person name="Miettinen O."/>
            <person name="Hibbett D.S."/>
            <person name="Nagy L.G."/>
        </authorList>
    </citation>
    <scope>NUCLEOTIDE SEQUENCE [LARGE SCALE GENOMIC DNA]</scope>
    <source>
        <strain evidence="1 2">CBS 962.96</strain>
    </source>
</reference>
<evidence type="ECO:0000313" key="2">
    <source>
        <dbReference type="Proteomes" id="UP000297245"/>
    </source>
</evidence>
<evidence type="ECO:0000313" key="1">
    <source>
        <dbReference type="EMBL" id="THV01463.1"/>
    </source>
</evidence>
<dbReference type="OrthoDB" id="2595178at2759"/>
<name>A0A4S8MFN8_DENBC</name>
<organism evidence="1 2">
    <name type="scientific">Dendrothele bispora (strain CBS 962.96)</name>
    <dbReference type="NCBI Taxonomy" id="1314807"/>
    <lineage>
        <taxon>Eukaryota</taxon>
        <taxon>Fungi</taxon>
        <taxon>Dikarya</taxon>
        <taxon>Basidiomycota</taxon>
        <taxon>Agaricomycotina</taxon>
        <taxon>Agaricomycetes</taxon>
        <taxon>Agaricomycetidae</taxon>
        <taxon>Agaricales</taxon>
        <taxon>Agaricales incertae sedis</taxon>
        <taxon>Dendrothele</taxon>
    </lineage>
</organism>
<keyword evidence="2" id="KW-1185">Reference proteome</keyword>
<sequence length="90" mass="10308">PPSESQKQTSPLEILTLPRPTHTSFTLLRTVLPTTPNLRAVRARDVQWLRKGMGLRAMEAGVQGEMSEWRRKLTRRGVRVVDGEWKDAEE</sequence>
<feature type="non-terminal residue" evidence="1">
    <location>
        <position position="1"/>
    </location>
</feature>
<proteinExistence type="predicted"/>